<dbReference type="AlphaFoldDB" id="A0AAF1BVK1"/>
<evidence type="ECO:0000256" key="2">
    <source>
        <dbReference type="ARBA" id="ARBA00022679"/>
    </source>
</evidence>
<dbReference type="InterPro" id="IPR050362">
    <property type="entry name" value="Cation-dep_OMT"/>
</dbReference>
<dbReference type="Gene3D" id="3.40.50.150">
    <property type="entry name" value="Vaccinia Virus protein VP39"/>
    <property type="match status" value="1"/>
</dbReference>
<reference evidence="5" key="1">
    <citation type="submission" date="2017-09" db="EMBL/GenBank/DDBJ databases">
        <title>Bacterial strain isolated from the female urinary microbiota.</title>
        <authorList>
            <person name="Thomas-White K."/>
            <person name="Kumar N."/>
            <person name="Forster S."/>
            <person name="Putonti C."/>
            <person name="Lawley T."/>
            <person name="Wolfe A.J."/>
        </authorList>
    </citation>
    <scope>NUCLEOTIDE SEQUENCE [LARGE SCALE GENOMIC DNA]</scope>
    <source>
        <strain evidence="5">UMB0959</strain>
    </source>
</reference>
<dbReference type="InterPro" id="IPR029063">
    <property type="entry name" value="SAM-dependent_MTases_sf"/>
</dbReference>
<dbReference type="PROSITE" id="PS51682">
    <property type="entry name" value="SAM_OMT_I"/>
    <property type="match status" value="1"/>
</dbReference>
<keyword evidence="2 4" id="KW-0808">Transferase</keyword>
<sequence>MTIEEYLKQLNTKTESFQDVYEYAVNNRVPIIDSDALTVLKQLIQLTRRKKILEIGTAIGYSGLHMLSVNKDITLTTIEKDEASYDISKENFLKHGVSERVNGILGDAKEVELEDTFDLLFIDASKGNNKLFFEKYSPLLTDDGIIVVDNILLRGQIVEENLHSKNKIKLRDKVRQFNEYIYENYPSASFLNVGDGLLIISK</sequence>
<keyword evidence="5" id="KW-1185">Reference proteome</keyword>
<dbReference type="GO" id="GO:0008757">
    <property type="term" value="F:S-adenosylmethionine-dependent methyltransferase activity"/>
    <property type="evidence" value="ECO:0007669"/>
    <property type="project" value="TreeGrafter"/>
</dbReference>
<dbReference type="PANTHER" id="PTHR10509">
    <property type="entry name" value="O-METHYLTRANSFERASE-RELATED"/>
    <property type="match status" value="1"/>
</dbReference>
<gene>
    <name evidence="4" type="ORF">CJ229_001315</name>
</gene>
<dbReference type="RefSeq" id="WP_068128217.1">
    <property type="nucleotide sequence ID" value="NZ_CP136964.1"/>
</dbReference>
<evidence type="ECO:0000313" key="4">
    <source>
        <dbReference type="EMBL" id="WOS96411.1"/>
    </source>
</evidence>
<dbReference type="GO" id="GO:0032259">
    <property type="term" value="P:methylation"/>
    <property type="evidence" value="ECO:0007669"/>
    <property type="project" value="UniProtKB-KW"/>
</dbReference>
<dbReference type="KEGG" id="nmy:CJ229_001315"/>
<dbReference type="Pfam" id="PF01596">
    <property type="entry name" value="Methyltransf_3"/>
    <property type="match status" value="1"/>
</dbReference>
<dbReference type="CDD" id="cd02440">
    <property type="entry name" value="AdoMet_MTases"/>
    <property type="match status" value="1"/>
</dbReference>
<name>A0AAF1BVK1_9STAP</name>
<organism evidence="4 5">
    <name type="scientific">Nosocomiicoccus massiliensis</name>
    <dbReference type="NCBI Taxonomy" id="1232430"/>
    <lineage>
        <taxon>Bacteria</taxon>
        <taxon>Bacillati</taxon>
        <taxon>Bacillota</taxon>
        <taxon>Bacilli</taxon>
        <taxon>Bacillales</taxon>
        <taxon>Staphylococcaceae</taxon>
        <taxon>Nosocomiicoccus</taxon>
    </lineage>
</organism>
<protein>
    <submittedName>
        <fullName evidence="4">O-methyltransferase</fullName>
        <ecNumber evidence="4">2.1.1.-</ecNumber>
    </submittedName>
</protein>
<keyword evidence="3" id="KW-0949">S-adenosyl-L-methionine</keyword>
<accession>A0AAF1BVK1</accession>
<dbReference type="EC" id="2.1.1.-" evidence="4"/>
<dbReference type="GO" id="GO:0008171">
    <property type="term" value="F:O-methyltransferase activity"/>
    <property type="evidence" value="ECO:0007669"/>
    <property type="project" value="InterPro"/>
</dbReference>
<dbReference type="EMBL" id="CP136964">
    <property type="protein sequence ID" value="WOS96411.1"/>
    <property type="molecule type" value="Genomic_DNA"/>
</dbReference>
<keyword evidence="1 4" id="KW-0489">Methyltransferase</keyword>
<proteinExistence type="predicted"/>
<evidence type="ECO:0000256" key="3">
    <source>
        <dbReference type="ARBA" id="ARBA00022691"/>
    </source>
</evidence>
<evidence type="ECO:0000256" key="1">
    <source>
        <dbReference type="ARBA" id="ARBA00022603"/>
    </source>
</evidence>
<dbReference type="Proteomes" id="UP000243626">
    <property type="component" value="Chromosome"/>
</dbReference>
<dbReference type="PANTHER" id="PTHR10509:SF14">
    <property type="entry name" value="CAFFEOYL-COA O-METHYLTRANSFERASE 3-RELATED"/>
    <property type="match status" value="1"/>
</dbReference>
<evidence type="ECO:0000313" key="5">
    <source>
        <dbReference type="Proteomes" id="UP000243626"/>
    </source>
</evidence>
<dbReference type="SUPFAM" id="SSF53335">
    <property type="entry name" value="S-adenosyl-L-methionine-dependent methyltransferases"/>
    <property type="match status" value="1"/>
</dbReference>
<dbReference type="InterPro" id="IPR002935">
    <property type="entry name" value="SAM_O-MeTrfase"/>
</dbReference>